<comment type="caution">
    <text evidence="5">The sequence shown here is derived from an EMBL/GenBank/DDBJ whole genome shotgun (WGS) entry which is preliminary data.</text>
</comment>
<keyword evidence="6" id="KW-1185">Reference proteome</keyword>
<sequence length="262" mass="29129">MKRLKYITETALRHELHAIEPESYVVPRGQKLTPAAREYLQTRKIKIVPEERQGKASPCSAGVVNALAAPAAVPTAAARFVDYETGAFYAEKPEHMTHLAGNLLVQKSHPRILFRGRLDALQASVVLAQTEISGRGGSEKLLEDLNDLLHALREVMRCDVLDEPFTMETLIGLTHAGLREQSHDPQRFFGVKAMTLPEYTMGRDFALLNSLRAAVRETEVAAALAFREGAKCTREDLIEELNRMSSALHIMMCRYLAGQYGA</sequence>
<evidence type="ECO:0000256" key="2">
    <source>
        <dbReference type="ARBA" id="ARBA00022741"/>
    </source>
</evidence>
<dbReference type="EMBL" id="JAOQJE010000012">
    <property type="protein sequence ID" value="MCU6789875.1"/>
    <property type="molecule type" value="Genomic_DNA"/>
</dbReference>
<proteinExistence type="predicted"/>
<keyword evidence="2" id="KW-0547">Nucleotide-binding</keyword>
<keyword evidence="3 5" id="KW-0067">ATP-binding</keyword>
<dbReference type="Proteomes" id="UP001652397">
    <property type="component" value="Unassembled WGS sequence"/>
</dbReference>
<dbReference type="GO" id="GO:0005524">
    <property type="term" value="F:ATP binding"/>
    <property type="evidence" value="ECO:0007669"/>
    <property type="project" value="UniProtKB-KW"/>
</dbReference>
<name>A0ABT2U5H3_9FIRM</name>
<dbReference type="PIRSF" id="PIRSF012294">
    <property type="entry name" value="ATR_EutT"/>
    <property type="match status" value="1"/>
</dbReference>
<accession>A0ABT2U5H3</accession>
<dbReference type="Pfam" id="PF01923">
    <property type="entry name" value="Cob_adeno_trans"/>
    <property type="match status" value="1"/>
</dbReference>
<evidence type="ECO:0000256" key="3">
    <source>
        <dbReference type="ARBA" id="ARBA00022840"/>
    </source>
</evidence>
<dbReference type="InterPro" id="IPR016030">
    <property type="entry name" value="CblAdoTrfase-like"/>
</dbReference>
<evidence type="ECO:0000259" key="4">
    <source>
        <dbReference type="Pfam" id="PF01923"/>
    </source>
</evidence>
<organism evidence="5 6">
    <name type="scientific">Agathobaculum ammoniilyticum</name>
    <dbReference type="NCBI Taxonomy" id="2981778"/>
    <lineage>
        <taxon>Bacteria</taxon>
        <taxon>Bacillati</taxon>
        <taxon>Bacillota</taxon>
        <taxon>Clostridia</taxon>
        <taxon>Eubacteriales</taxon>
        <taxon>Butyricicoccaceae</taxon>
        <taxon>Agathobaculum</taxon>
    </lineage>
</organism>
<protein>
    <submittedName>
        <fullName evidence="5">ATP-binding protein</fullName>
    </submittedName>
</protein>
<reference evidence="5 6" key="1">
    <citation type="journal article" date="2021" name="ISME Commun">
        <title>Automated analysis of genomic sequences facilitates high-throughput and comprehensive description of bacteria.</title>
        <authorList>
            <person name="Hitch T.C.A."/>
        </authorList>
    </citation>
    <scope>NUCLEOTIDE SEQUENCE [LARGE SCALE GENOMIC DNA]</scope>
    <source>
        <strain evidence="5 6">Sanger_34</strain>
    </source>
</reference>
<feature type="domain" description="Cobalamin adenosyltransferase-like" evidence="4">
    <location>
        <begin position="92"/>
        <end position="253"/>
    </location>
</feature>
<keyword evidence="1" id="KW-0808">Transferase</keyword>
<dbReference type="Gene3D" id="1.20.1200.10">
    <property type="entry name" value="Cobalamin adenosyltransferase-like"/>
    <property type="match status" value="1"/>
</dbReference>
<evidence type="ECO:0000313" key="6">
    <source>
        <dbReference type="Proteomes" id="UP001652397"/>
    </source>
</evidence>
<evidence type="ECO:0000256" key="1">
    <source>
        <dbReference type="ARBA" id="ARBA00022679"/>
    </source>
</evidence>
<dbReference type="InterPro" id="IPR036451">
    <property type="entry name" value="CblAdoTrfase-like_sf"/>
</dbReference>
<dbReference type="InterPro" id="IPR009194">
    <property type="entry name" value="AdoTrfase_EutT"/>
</dbReference>
<dbReference type="SUPFAM" id="SSF89028">
    <property type="entry name" value="Cobalamin adenosyltransferase-like"/>
    <property type="match status" value="1"/>
</dbReference>
<evidence type="ECO:0000313" key="5">
    <source>
        <dbReference type="EMBL" id="MCU6789875.1"/>
    </source>
</evidence>
<gene>
    <name evidence="5" type="ORF">OCV66_12370</name>
</gene>
<dbReference type="RefSeq" id="WP_242977853.1">
    <property type="nucleotide sequence ID" value="NZ_JAOQJE010000012.1"/>
</dbReference>